<feature type="transmembrane region" description="Helical" evidence="7">
    <location>
        <begin position="434"/>
        <end position="453"/>
    </location>
</feature>
<evidence type="ECO:0000259" key="8">
    <source>
        <dbReference type="PROSITE" id="PS50850"/>
    </source>
</evidence>
<accession>A0AA41G2Q8</accession>
<comment type="subcellular location">
    <subcellularLocation>
        <location evidence="1">Cell membrane</location>
        <topology evidence="1">Multi-pass membrane protein</topology>
    </subcellularLocation>
</comment>
<comment type="caution">
    <text evidence="9">The sequence shown here is derived from an EMBL/GenBank/DDBJ whole genome shotgun (WGS) entry which is preliminary data.</text>
</comment>
<evidence type="ECO:0000256" key="2">
    <source>
        <dbReference type="ARBA" id="ARBA00022448"/>
    </source>
</evidence>
<feature type="transmembrane region" description="Helical" evidence="7">
    <location>
        <begin position="35"/>
        <end position="58"/>
    </location>
</feature>
<name>A0AA41G2Q8_9EURY</name>
<feature type="transmembrane region" description="Helical" evidence="7">
    <location>
        <begin position="78"/>
        <end position="100"/>
    </location>
</feature>
<dbReference type="Proteomes" id="UP001166304">
    <property type="component" value="Unassembled WGS sequence"/>
</dbReference>
<keyword evidence="4 7" id="KW-0812">Transmembrane</keyword>
<feature type="transmembrane region" description="Helical" evidence="7">
    <location>
        <begin position="132"/>
        <end position="153"/>
    </location>
</feature>
<dbReference type="GO" id="GO:0005886">
    <property type="term" value="C:plasma membrane"/>
    <property type="evidence" value="ECO:0007669"/>
    <property type="project" value="UniProtKB-SubCell"/>
</dbReference>
<dbReference type="AlphaFoldDB" id="A0AA41G2Q8"/>
<keyword evidence="10" id="KW-1185">Reference proteome</keyword>
<evidence type="ECO:0000256" key="1">
    <source>
        <dbReference type="ARBA" id="ARBA00004651"/>
    </source>
</evidence>
<evidence type="ECO:0000313" key="10">
    <source>
        <dbReference type="Proteomes" id="UP001166304"/>
    </source>
</evidence>
<evidence type="ECO:0000256" key="3">
    <source>
        <dbReference type="ARBA" id="ARBA00022475"/>
    </source>
</evidence>
<reference evidence="9" key="1">
    <citation type="submission" date="2021-06" db="EMBL/GenBank/DDBJ databases">
        <title>New haloarchaea isolates fom saline soil.</title>
        <authorList>
            <person name="Duran-Viseras A."/>
            <person name="Sanchez-Porro C.S."/>
            <person name="Ventosa A."/>
        </authorList>
    </citation>
    <scope>NUCLEOTIDE SEQUENCE</scope>
    <source>
        <strain evidence="9">JCM 18369</strain>
    </source>
</reference>
<keyword evidence="2" id="KW-0813">Transport</keyword>
<dbReference type="SUPFAM" id="SSF103473">
    <property type="entry name" value="MFS general substrate transporter"/>
    <property type="match status" value="1"/>
</dbReference>
<evidence type="ECO:0000256" key="4">
    <source>
        <dbReference type="ARBA" id="ARBA00022692"/>
    </source>
</evidence>
<organism evidence="9 10">
    <name type="scientific">Haloarcula salina</name>
    <dbReference type="NCBI Taxonomy" id="1429914"/>
    <lineage>
        <taxon>Archaea</taxon>
        <taxon>Methanobacteriati</taxon>
        <taxon>Methanobacteriota</taxon>
        <taxon>Stenosarchaea group</taxon>
        <taxon>Halobacteria</taxon>
        <taxon>Halobacteriales</taxon>
        <taxon>Haloarculaceae</taxon>
        <taxon>Haloarcula</taxon>
    </lineage>
</organism>
<evidence type="ECO:0000256" key="6">
    <source>
        <dbReference type="ARBA" id="ARBA00023136"/>
    </source>
</evidence>
<evidence type="ECO:0000256" key="5">
    <source>
        <dbReference type="ARBA" id="ARBA00022989"/>
    </source>
</evidence>
<dbReference type="PANTHER" id="PTHR23517">
    <property type="entry name" value="RESISTANCE PROTEIN MDTM, PUTATIVE-RELATED-RELATED"/>
    <property type="match status" value="1"/>
</dbReference>
<proteinExistence type="predicted"/>
<dbReference type="InterPro" id="IPR011701">
    <property type="entry name" value="MFS"/>
</dbReference>
<feature type="transmembrane region" description="Helical" evidence="7">
    <location>
        <begin position="316"/>
        <end position="333"/>
    </location>
</feature>
<evidence type="ECO:0000256" key="7">
    <source>
        <dbReference type="SAM" id="Phobius"/>
    </source>
</evidence>
<keyword evidence="5 7" id="KW-1133">Transmembrane helix</keyword>
<evidence type="ECO:0000313" key="9">
    <source>
        <dbReference type="EMBL" id="MBV0903216.1"/>
    </source>
</evidence>
<feature type="domain" description="Major facilitator superfamily (MFS) profile" evidence="8">
    <location>
        <begin position="33"/>
        <end position="457"/>
    </location>
</feature>
<dbReference type="GO" id="GO:0022857">
    <property type="term" value="F:transmembrane transporter activity"/>
    <property type="evidence" value="ECO:0007669"/>
    <property type="project" value="InterPro"/>
</dbReference>
<dbReference type="InterPro" id="IPR020846">
    <property type="entry name" value="MFS_dom"/>
</dbReference>
<feature type="transmembrane region" description="Helical" evidence="7">
    <location>
        <begin position="165"/>
        <end position="186"/>
    </location>
</feature>
<gene>
    <name evidence="9" type="ORF">KTS37_15610</name>
</gene>
<protein>
    <submittedName>
        <fullName evidence="9">MFS transporter</fullName>
    </submittedName>
</protein>
<dbReference type="PANTHER" id="PTHR23517:SF2">
    <property type="entry name" value="MULTIDRUG RESISTANCE PROTEIN MDTH"/>
    <property type="match status" value="1"/>
</dbReference>
<dbReference type="Gene3D" id="1.20.1250.20">
    <property type="entry name" value="MFS general substrate transporter like domains"/>
    <property type="match status" value="1"/>
</dbReference>
<dbReference type="InterPro" id="IPR036259">
    <property type="entry name" value="MFS_trans_sf"/>
</dbReference>
<feature type="transmembrane region" description="Helical" evidence="7">
    <location>
        <begin position="340"/>
        <end position="360"/>
    </location>
</feature>
<feature type="transmembrane region" description="Helical" evidence="7">
    <location>
        <begin position="248"/>
        <end position="267"/>
    </location>
</feature>
<feature type="transmembrane region" description="Helical" evidence="7">
    <location>
        <begin position="405"/>
        <end position="428"/>
    </location>
</feature>
<dbReference type="Pfam" id="PF07690">
    <property type="entry name" value="MFS_1"/>
    <property type="match status" value="1"/>
</dbReference>
<dbReference type="EMBL" id="JAHQXE010000005">
    <property type="protein sequence ID" value="MBV0903216.1"/>
    <property type="molecule type" value="Genomic_DNA"/>
</dbReference>
<keyword evidence="3" id="KW-1003">Cell membrane</keyword>
<keyword evidence="6 7" id="KW-0472">Membrane</keyword>
<dbReference type="InterPro" id="IPR050171">
    <property type="entry name" value="MFS_Transporters"/>
</dbReference>
<feature type="transmembrane region" description="Helical" evidence="7">
    <location>
        <begin position="366"/>
        <end position="384"/>
    </location>
</feature>
<sequence length="457" mass="46494">MSAHPRGARAETATHFIGRDAGSGVNGNDRAITALVMLAHGLVHTYEMTIPIFVVVWLTEFDVVNLGVAQFDVTTATIGVIVTLGYGLFGVGALPGGVVVDRIGSRRLITACLLGMGGSYVLLGVAPNMVVIALALVCWGLSASVYHPAGLSLISKGVSERGTGLAYHGVAGNLGIGLGPLVAAVLLLVAEWRTVALVLGVPALFAALYASRARFDETAAVTAAADSGSKASSGVDSLGEFLAESRRLLAGSFLLVFVVVMCSGLYYRGVLTFLPELLRTLPGFEPVPVDALLPASVLSALGVEAGTGRPLKPQDYFYAGLLLIGVVGQYAGGKLTDRLPLAYGIAGAFLVLAALAVLFVPASAAGLGPLMAVGALLGVALFVVQPMYQAAVAEHTPAGARGLSYGFTYLGVFGVGALGSVLAGSILAFANVTALFLTLAAIALAAVTAGIALTRRT</sequence>
<dbReference type="PROSITE" id="PS50850">
    <property type="entry name" value="MFS"/>
    <property type="match status" value="1"/>
</dbReference>